<evidence type="ECO:0000256" key="1">
    <source>
        <dbReference type="SAM" id="MobiDB-lite"/>
    </source>
</evidence>
<keyword evidence="2" id="KW-0472">Membrane</keyword>
<feature type="region of interest" description="Disordered" evidence="1">
    <location>
        <begin position="1"/>
        <end position="28"/>
    </location>
</feature>
<keyword evidence="2" id="KW-0812">Transmembrane</keyword>
<sequence length="219" mass="23359">MQETQRRTPDPVHDGQSSAPEPPRWNREMATPGTALQLTLPGRQYAVQSGPLHPAEPRAESLNRAYSEILQEVRIAQCGIQLLFASLLTLGVTPALSSPSAFRQWFYCASLACAIGAAGTLLAPAAMHRFNQGEHAKTALVAVANRCLMGGLAFLALALSSAVMLIIDIVIGAAPAVISGAAVLGWFTLLWLLSPLRTRSRVATGEPRAVHAVPKQTFM</sequence>
<feature type="transmembrane region" description="Helical" evidence="2">
    <location>
        <begin position="147"/>
        <end position="167"/>
    </location>
</feature>
<dbReference type="RefSeq" id="WP_275810384.1">
    <property type="nucleotide sequence ID" value="NZ_BAAANM010000017.1"/>
</dbReference>
<comment type="caution">
    <text evidence="3">The sequence shown here is derived from an EMBL/GenBank/DDBJ whole genome shotgun (WGS) entry which is preliminary data.</text>
</comment>
<dbReference type="EMBL" id="JARHTQ010000004">
    <property type="protein sequence ID" value="MDF2255608.1"/>
    <property type="molecule type" value="Genomic_DNA"/>
</dbReference>
<evidence type="ECO:0000313" key="4">
    <source>
        <dbReference type="Proteomes" id="UP001220022"/>
    </source>
</evidence>
<proteinExistence type="predicted"/>
<feature type="transmembrane region" description="Helical" evidence="2">
    <location>
        <begin position="104"/>
        <end position="126"/>
    </location>
</feature>
<reference evidence="3 4" key="1">
    <citation type="submission" date="2023-03" db="EMBL/GenBank/DDBJ databases">
        <title>Draft genome sequence of type strain Streptomyces ferralitis JCM 14344.</title>
        <authorList>
            <person name="Klaysubun C."/>
            <person name="Duangmal K."/>
        </authorList>
    </citation>
    <scope>NUCLEOTIDE SEQUENCE [LARGE SCALE GENOMIC DNA]</scope>
    <source>
        <strain evidence="3 4">JCM 14344</strain>
    </source>
</reference>
<organism evidence="3 4">
    <name type="scientific">Streptantibioticus ferralitis</name>
    <dbReference type="NCBI Taxonomy" id="236510"/>
    <lineage>
        <taxon>Bacteria</taxon>
        <taxon>Bacillati</taxon>
        <taxon>Actinomycetota</taxon>
        <taxon>Actinomycetes</taxon>
        <taxon>Kitasatosporales</taxon>
        <taxon>Streptomycetaceae</taxon>
        <taxon>Streptantibioticus</taxon>
    </lineage>
</organism>
<feature type="transmembrane region" description="Helical" evidence="2">
    <location>
        <begin position="173"/>
        <end position="193"/>
    </location>
</feature>
<accession>A0ABT5YVH3</accession>
<name>A0ABT5YVH3_9ACTN</name>
<feature type="transmembrane region" description="Helical" evidence="2">
    <location>
        <begin position="73"/>
        <end position="92"/>
    </location>
</feature>
<feature type="compositionally biased region" description="Basic and acidic residues" evidence="1">
    <location>
        <begin position="1"/>
        <end position="13"/>
    </location>
</feature>
<keyword evidence="2" id="KW-1133">Transmembrane helix</keyword>
<evidence type="ECO:0000256" key="2">
    <source>
        <dbReference type="SAM" id="Phobius"/>
    </source>
</evidence>
<evidence type="ECO:0000313" key="3">
    <source>
        <dbReference type="EMBL" id="MDF2255608.1"/>
    </source>
</evidence>
<dbReference type="Pfam" id="PF19853">
    <property type="entry name" value="DUF6328"/>
    <property type="match status" value="1"/>
</dbReference>
<dbReference type="InterPro" id="IPR046291">
    <property type="entry name" value="DUF6328"/>
</dbReference>
<protein>
    <submittedName>
        <fullName evidence="3">DUF6328 family protein</fullName>
    </submittedName>
</protein>
<keyword evidence="4" id="KW-1185">Reference proteome</keyword>
<dbReference type="Proteomes" id="UP001220022">
    <property type="component" value="Unassembled WGS sequence"/>
</dbReference>
<gene>
    <name evidence="3" type="ORF">P2L57_07705</name>
</gene>